<accession>A0A8T2JPD3</accession>
<proteinExistence type="predicted"/>
<dbReference type="Proteomes" id="UP000812440">
    <property type="component" value="Chromosome 5"/>
</dbReference>
<organism evidence="1 2">
    <name type="scientific">Hymenochirus boettgeri</name>
    <name type="common">Congo dwarf clawed frog</name>
    <dbReference type="NCBI Taxonomy" id="247094"/>
    <lineage>
        <taxon>Eukaryota</taxon>
        <taxon>Metazoa</taxon>
        <taxon>Chordata</taxon>
        <taxon>Craniata</taxon>
        <taxon>Vertebrata</taxon>
        <taxon>Euteleostomi</taxon>
        <taxon>Amphibia</taxon>
        <taxon>Batrachia</taxon>
        <taxon>Anura</taxon>
        <taxon>Pipoidea</taxon>
        <taxon>Pipidae</taxon>
        <taxon>Pipinae</taxon>
        <taxon>Hymenochirus</taxon>
    </lineage>
</organism>
<dbReference type="EMBL" id="JAACNH010000004">
    <property type="protein sequence ID" value="KAG8445618.1"/>
    <property type="molecule type" value="Genomic_DNA"/>
</dbReference>
<keyword evidence="2" id="KW-1185">Reference proteome</keyword>
<name>A0A8T2JPD3_9PIPI</name>
<sequence>MGTGLHCISNSGKPPISLFVPCCVGTVIINTVHYKTCQLCLSGVKYENTLRKKPVELLELGILGTHRREGVPVITVTLLRCCIQVHSFSSVVLLCL</sequence>
<protein>
    <submittedName>
        <fullName evidence="1">Uncharacterized protein</fullName>
    </submittedName>
</protein>
<comment type="caution">
    <text evidence="1">The sequence shown here is derived from an EMBL/GenBank/DDBJ whole genome shotgun (WGS) entry which is preliminary data.</text>
</comment>
<evidence type="ECO:0000313" key="2">
    <source>
        <dbReference type="Proteomes" id="UP000812440"/>
    </source>
</evidence>
<reference evidence="1" key="1">
    <citation type="thesis" date="2020" institute="ProQuest LLC" country="789 East Eisenhower Parkway, Ann Arbor, MI, USA">
        <title>Comparative Genomics and Chromosome Evolution.</title>
        <authorList>
            <person name="Mudd A.B."/>
        </authorList>
    </citation>
    <scope>NUCLEOTIDE SEQUENCE</scope>
    <source>
        <strain evidence="1">Female2</strain>
        <tissue evidence="1">Blood</tissue>
    </source>
</reference>
<evidence type="ECO:0000313" key="1">
    <source>
        <dbReference type="EMBL" id="KAG8445618.1"/>
    </source>
</evidence>
<dbReference type="AlphaFoldDB" id="A0A8T2JPD3"/>
<gene>
    <name evidence="1" type="ORF">GDO86_010410</name>
</gene>